<sequence>MACAVVFGGETGVGLGASNRSPRSEYYEVSYMVLHGFLHGFSKLPCPQTGEGLGVRKTAMTCLIRGICAKSWPLILGARHNPAFCIDVGPV</sequence>
<evidence type="ECO:0000313" key="1">
    <source>
        <dbReference type="EMBL" id="AGX88271.1"/>
    </source>
</evidence>
<name>U5N9M4_9BURK</name>
<dbReference type="STRING" id="946483.Cenrod_2203"/>
<proteinExistence type="predicted"/>
<gene>
    <name evidence="1" type="ORF">Cenrod_2203</name>
</gene>
<evidence type="ECO:0000313" key="2">
    <source>
        <dbReference type="Proteomes" id="UP000017184"/>
    </source>
</evidence>
<organism evidence="1 2">
    <name type="scientific">Candidatus Symbiobacter mobilis CR</name>
    <dbReference type="NCBI Taxonomy" id="946483"/>
    <lineage>
        <taxon>Bacteria</taxon>
        <taxon>Pseudomonadati</taxon>
        <taxon>Pseudomonadota</taxon>
        <taxon>Betaproteobacteria</taxon>
        <taxon>Burkholderiales</taxon>
        <taxon>Comamonadaceae</taxon>
    </lineage>
</organism>
<accession>U5N9M4</accession>
<dbReference type="HOGENOM" id="CLU_2421538_0_0_4"/>
<dbReference type="AlphaFoldDB" id="U5N9M4"/>
<keyword evidence="2" id="KW-1185">Reference proteome</keyword>
<dbReference type="Proteomes" id="UP000017184">
    <property type="component" value="Chromosome"/>
</dbReference>
<reference evidence="1 2" key="1">
    <citation type="journal article" date="2013" name="Genome Biol.">
        <title>Genomic analysis reveals key aspects of prokaryotic symbiosis in the phototrophic consortium "Chlorochromatium aggregatum".</title>
        <authorList>
            <person name="Liu Z."/>
            <person name="Muller J."/>
            <person name="Li T."/>
            <person name="Alvey R.M."/>
            <person name="Vogl K."/>
            <person name="Frigaard N.U."/>
            <person name="Rockwell N.C."/>
            <person name="Boyd E.S."/>
            <person name="Tomsho L.P."/>
            <person name="Schuster S.C."/>
            <person name="Henke P."/>
            <person name="Rohde M."/>
            <person name="Overmann J."/>
            <person name="Bryant D.A."/>
        </authorList>
    </citation>
    <scope>NUCLEOTIDE SEQUENCE [LARGE SCALE GENOMIC DNA]</scope>
    <source>
        <strain evidence="1">CR</strain>
    </source>
</reference>
<protein>
    <submittedName>
        <fullName evidence="1">Uncharacterized protein</fullName>
    </submittedName>
</protein>
<dbReference type="KEGG" id="cbx:Cenrod_2203"/>
<dbReference type="EMBL" id="CP004885">
    <property type="protein sequence ID" value="AGX88271.1"/>
    <property type="molecule type" value="Genomic_DNA"/>
</dbReference>